<dbReference type="GO" id="GO:1990904">
    <property type="term" value="C:ribonucleoprotein complex"/>
    <property type="evidence" value="ECO:0007669"/>
    <property type="project" value="UniProtKB-KW"/>
</dbReference>
<comment type="similarity">
    <text evidence="1">Belongs to the universal ribosomal protein uL23 family.</text>
</comment>
<keyword evidence="2 4" id="KW-0689">Ribosomal protein</keyword>
<dbReference type="InterPro" id="IPR012678">
    <property type="entry name" value="Ribosomal_uL23/eL15/eS24_sf"/>
</dbReference>
<dbReference type="Pfam" id="PF00276">
    <property type="entry name" value="Ribosomal_L23"/>
    <property type="match status" value="1"/>
</dbReference>
<evidence type="ECO:0000256" key="1">
    <source>
        <dbReference type="ARBA" id="ARBA00006700"/>
    </source>
</evidence>
<dbReference type="GO" id="GO:0003735">
    <property type="term" value="F:structural constituent of ribosome"/>
    <property type="evidence" value="ECO:0007669"/>
    <property type="project" value="InterPro"/>
</dbReference>
<organism evidence="4">
    <name type="scientific">Apicomplexa sp. corallicolid ex Leiopathes glaberrima</name>
    <dbReference type="NCBI Taxonomy" id="2720216"/>
    <lineage>
        <taxon>Eukaryota</taxon>
        <taxon>Sar</taxon>
        <taxon>Alveolata</taxon>
        <taxon>Apicomplexa</taxon>
    </lineage>
</organism>
<dbReference type="GO" id="GO:0005840">
    <property type="term" value="C:ribosome"/>
    <property type="evidence" value="ECO:0007669"/>
    <property type="project" value="UniProtKB-KW"/>
</dbReference>
<dbReference type="SUPFAM" id="SSF54189">
    <property type="entry name" value="Ribosomal proteins S24e, L23 and L15e"/>
    <property type="match status" value="1"/>
</dbReference>
<protein>
    <submittedName>
        <fullName evidence="4">Ribosomal protein L23</fullName>
    </submittedName>
</protein>
<dbReference type="EMBL" id="MN586854">
    <property type="protein sequence ID" value="QJD07208.1"/>
    <property type="molecule type" value="Genomic_DNA"/>
</dbReference>
<name>A0A6M3R5T8_9APIC</name>
<evidence type="ECO:0000313" key="4">
    <source>
        <dbReference type="EMBL" id="QJD07208.1"/>
    </source>
</evidence>
<dbReference type="InterPro" id="IPR012677">
    <property type="entry name" value="Nucleotide-bd_a/b_plait_sf"/>
</dbReference>
<dbReference type="InterPro" id="IPR013025">
    <property type="entry name" value="Ribosomal_uL23-like"/>
</dbReference>
<evidence type="ECO:0000256" key="3">
    <source>
        <dbReference type="ARBA" id="ARBA00023274"/>
    </source>
</evidence>
<accession>A0A6M3R5T8</accession>
<gene>
    <name evidence="4" type="primary">rpl23</name>
</gene>
<reference evidence="4" key="1">
    <citation type="journal article" date="2020" name="Microbiome">
        <title>Deep-sea corals provide new insight into the ecology, evolution, and the role of plastids in widespread apicomplexan symbionts of anthozoans.</title>
        <authorList>
            <person name="Vohsen S.A."/>
            <person name="Anderson K.E."/>
            <person name="Gade A.M."/>
            <person name="Gruber-Vodicka H.R."/>
            <person name="Dannenberg R.P."/>
            <person name="Osman E.O."/>
            <person name="Dubilier N."/>
            <person name="Fisher C.R."/>
            <person name="Baums I.B."/>
        </authorList>
    </citation>
    <scope>NUCLEOTIDE SEQUENCE</scope>
</reference>
<dbReference type="AlphaFoldDB" id="A0A6M3R5T8"/>
<evidence type="ECO:0000256" key="2">
    <source>
        <dbReference type="ARBA" id="ARBA00022980"/>
    </source>
</evidence>
<proteinExistence type="inferred from homology"/>
<dbReference type="Gene3D" id="3.30.70.330">
    <property type="match status" value="1"/>
</dbReference>
<sequence>MVKEICNINLLSLIPKYYLTSKSYTQENKSSYTFLVPRYMDKPIIKLYLTTFFNIKIKCIKSMNLKYRAKNKRFKKVIVKFNKNLSKV</sequence>
<keyword evidence="3" id="KW-0687">Ribonucleoprotein</keyword>
<dbReference type="GO" id="GO:0006412">
    <property type="term" value="P:translation"/>
    <property type="evidence" value="ECO:0007669"/>
    <property type="project" value="InterPro"/>
</dbReference>